<dbReference type="Proteomes" id="UP000480164">
    <property type="component" value="Unassembled WGS sequence"/>
</dbReference>
<dbReference type="RefSeq" id="WP_154754646.1">
    <property type="nucleotide sequence ID" value="NZ_WLZX01000022.1"/>
</dbReference>
<proteinExistence type="predicted"/>
<evidence type="ECO:0000313" key="2">
    <source>
        <dbReference type="Proteomes" id="UP000480164"/>
    </source>
</evidence>
<gene>
    <name evidence="1" type="ORF">GK011_21195</name>
</gene>
<evidence type="ECO:0000313" key="1">
    <source>
        <dbReference type="EMBL" id="MTD29440.1"/>
    </source>
</evidence>
<name>A0ABW9RGU3_9GAMM</name>
<dbReference type="Pfam" id="PF15428">
    <property type="entry name" value="Imm26"/>
    <property type="match status" value="1"/>
</dbReference>
<keyword evidence="2" id="KW-1185">Reference proteome</keyword>
<reference evidence="1 2" key="1">
    <citation type="submission" date="2019-11" db="EMBL/GenBank/DDBJ databases">
        <title>Erwinia sp. nov., isolated from feces of birds in Tibet plateau of China.</title>
        <authorList>
            <person name="Ge Y."/>
        </authorList>
    </citation>
    <scope>NUCLEOTIDE SEQUENCE [LARGE SCALE GENOMIC DNA]</scope>
    <source>
        <strain evidence="1 2">J316</strain>
    </source>
</reference>
<sequence>MSDFKFWGWDKKPRTMLRYIKSGDIFCFQLDDNKYGFGRIIAKITGGHVVELFDYMSTNPKIDENIINSSKRIVSPIVIDTYGLFDRKIHPESDWRIVGHQNDFSPKNVTDIYFSYGIGGFCKKKDIFGNVFSISEDEGKNIPELNPHSDYLVKSLLKSI</sequence>
<protein>
    <submittedName>
        <fullName evidence="1">Phosphotriesterase</fullName>
    </submittedName>
</protein>
<organism evidence="1 2">
    <name type="scientific">Erwinia sorbitola</name>
    <dbReference type="NCBI Taxonomy" id="2681984"/>
    <lineage>
        <taxon>Bacteria</taxon>
        <taxon>Pseudomonadati</taxon>
        <taxon>Pseudomonadota</taxon>
        <taxon>Gammaproteobacteria</taxon>
        <taxon>Enterobacterales</taxon>
        <taxon>Erwiniaceae</taxon>
        <taxon>Erwinia</taxon>
    </lineage>
</organism>
<dbReference type="EMBL" id="WLZX01000022">
    <property type="protein sequence ID" value="MTD29440.1"/>
    <property type="molecule type" value="Genomic_DNA"/>
</dbReference>
<dbReference type="InterPro" id="IPR029278">
    <property type="entry name" value="Imm26"/>
</dbReference>
<accession>A0ABW9RGU3</accession>
<comment type="caution">
    <text evidence="1">The sequence shown here is derived from an EMBL/GenBank/DDBJ whole genome shotgun (WGS) entry which is preliminary data.</text>
</comment>